<feature type="compositionally biased region" description="Basic and acidic residues" evidence="1">
    <location>
        <begin position="88"/>
        <end position="105"/>
    </location>
</feature>
<dbReference type="AlphaFoldDB" id="V4AZB9"/>
<dbReference type="GeneID" id="20237178"/>
<dbReference type="OrthoDB" id="6142394at2759"/>
<evidence type="ECO:0000313" key="3">
    <source>
        <dbReference type="Proteomes" id="UP000030746"/>
    </source>
</evidence>
<dbReference type="KEGG" id="lgi:LOTGIDRAFT_157029"/>
<feature type="compositionally biased region" description="Polar residues" evidence="1">
    <location>
        <begin position="123"/>
        <end position="138"/>
    </location>
</feature>
<proteinExistence type="predicted"/>
<protein>
    <submittedName>
        <fullName evidence="2">Uncharacterized protein</fullName>
    </submittedName>
</protein>
<evidence type="ECO:0000313" key="2">
    <source>
        <dbReference type="EMBL" id="ESP03068.1"/>
    </source>
</evidence>
<evidence type="ECO:0000256" key="1">
    <source>
        <dbReference type="SAM" id="MobiDB-lite"/>
    </source>
</evidence>
<reference evidence="2 3" key="1">
    <citation type="journal article" date="2013" name="Nature">
        <title>Insights into bilaterian evolution from three spiralian genomes.</title>
        <authorList>
            <person name="Simakov O."/>
            <person name="Marletaz F."/>
            <person name="Cho S.J."/>
            <person name="Edsinger-Gonzales E."/>
            <person name="Havlak P."/>
            <person name="Hellsten U."/>
            <person name="Kuo D.H."/>
            <person name="Larsson T."/>
            <person name="Lv J."/>
            <person name="Arendt D."/>
            <person name="Savage R."/>
            <person name="Osoegawa K."/>
            <person name="de Jong P."/>
            <person name="Grimwood J."/>
            <person name="Chapman J.A."/>
            <person name="Shapiro H."/>
            <person name="Aerts A."/>
            <person name="Otillar R.P."/>
            <person name="Terry A.Y."/>
            <person name="Boore J.L."/>
            <person name="Grigoriev I.V."/>
            <person name="Lindberg D.R."/>
            <person name="Seaver E.C."/>
            <person name="Weisblat D.A."/>
            <person name="Putnam N.H."/>
            <person name="Rokhsar D.S."/>
        </authorList>
    </citation>
    <scope>NUCLEOTIDE SEQUENCE [LARGE SCALE GENOMIC DNA]</scope>
</reference>
<feature type="compositionally biased region" description="Polar residues" evidence="1">
    <location>
        <begin position="106"/>
        <end position="115"/>
    </location>
</feature>
<feature type="region of interest" description="Disordered" evidence="1">
    <location>
        <begin position="70"/>
        <end position="138"/>
    </location>
</feature>
<dbReference type="Proteomes" id="UP000030746">
    <property type="component" value="Unassembled WGS sequence"/>
</dbReference>
<dbReference type="HOGENOM" id="CLU_1857538_0_0_1"/>
<dbReference type="CTD" id="20237178"/>
<organism evidence="2 3">
    <name type="scientific">Lottia gigantea</name>
    <name type="common">Giant owl limpet</name>
    <dbReference type="NCBI Taxonomy" id="225164"/>
    <lineage>
        <taxon>Eukaryota</taxon>
        <taxon>Metazoa</taxon>
        <taxon>Spiralia</taxon>
        <taxon>Lophotrochozoa</taxon>
        <taxon>Mollusca</taxon>
        <taxon>Gastropoda</taxon>
        <taxon>Patellogastropoda</taxon>
        <taxon>Lottioidea</taxon>
        <taxon>Lottiidae</taxon>
        <taxon>Lottia</taxon>
    </lineage>
</organism>
<accession>V4AZB9</accession>
<sequence>MAESSGQGSNDQLAPIDRFQLVFNRLYGTEYRAAKKMLHPKLQQKRMGARRGPTLYERILLFRRLRGETQGEIPGQALAEANGTKPAYKSESRPDDTPPEERKQEFTSLQQQDSPQVRRKPNDSPQVVRAQTRQQVFY</sequence>
<name>V4AZB9_LOTGI</name>
<dbReference type="EMBL" id="KB200129">
    <property type="protein sequence ID" value="ESP03068.1"/>
    <property type="molecule type" value="Genomic_DNA"/>
</dbReference>
<keyword evidence="3" id="KW-1185">Reference proteome</keyword>
<dbReference type="RefSeq" id="XP_009046538.1">
    <property type="nucleotide sequence ID" value="XM_009048290.1"/>
</dbReference>
<gene>
    <name evidence="2" type="ORF">LOTGIDRAFT_157029</name>
</gene>